<organism evidence="1 2">
    <name type="scientific">Kyrpidia spormannii</name>
    <dbReference type="NCBI Taxonomy" id="2055160"/>
    <lineage>
        <taxon>Bacteria</taxon>
        <taxon>Bacillati</taxon>
        <taxon>Bacillota</taxon>
        <taxon>Bacilli</taxon>
        <taxon>Bacillales</taxon>
        <taxon>Alicyclobacillaceae</taxon>
        <taxon>Kyrpidia</taxon>
    </lineage>
</organism>
<dbReference type="EMBL" id="LR792684">
    <property type="protein sequence ID" value="CAB3390249.1"/>
    <property type="molecule type" value="Genomic_DNA"/>
</dbReference>
<gene>
    <name evidence="1" type="ORF">FAVT5_0775</name>
</gene>
<keyword evidence="1" id="KW-0560">Oxidoreductase</keyword>
<reference evidence="1" key="1">
    <citation type="submission" date="2020-04" db="EMBL/GenBank/DDBJ databases">
        <authorList>
            <person name="Hogendoorn C."/>
        </authorList>
    </citation>
    <scope>NUCLEOTIDE SEQUENCE</scope>
    <source>
        <strain evidence="1">FAVT5</strain>
    </source>
</reference>
<sequence length="931" mass="102854">MRMDDEAPKWAPIPPDDVAAPLAGVRVLDLSRVLAGPFCTMLLGDLGAEVIKVETPRGGDETRSWGPPFAGDVSAYYLCANRNKRSIAVNLKSAEGLEVIRRLAARSDVVIENFRPGKAEELGVGYAQLKKLRTDLVYCSISGFGQTGPYRNLPGYDFIVQAMSGLMSITGEADGRPMKVGVAVADVFTGLFAALGIVSALRVKERTGVGQYIDLALMDVQIAAMVNVVSNYLVGGNVPRRYGNQHPNIVPYQTFEAADGEIAVAVGNDRQFRRLCETMGVPEWAEDPRFATNDRRVENRDVLIPMLQERFRTRTGREWMTALAEHEIPCGPIQTMDQVFADPQVQAREMVRRLVHPSAGEVPVVANPLKLSETPVQIRRHPPDLGEHTEEILLELGYTLEQIEALEAGGSVRRGGSRGRLRGRGFRGEARIGLAVGYEGCGRSGWPRGNEVLARALAPGRAAGRASRAEVGPARTDQIDGAQPKRPVGRPNEPGATRTERRVNQKDRRTAEWTAGPAEQTEQKRRDTMLDFSLTEEQIAVRDMVRDFVDKEILPYIKEWDENHHFERSVLDKLAKLGLMGVCIPQAYGGAGMDYNTLALVCEELERGDTAFRTAVSVHTGLNSMTLLQWGTEEQKQKYLVPQAKGEKLGAFGLTEPGAGSDVASMQTTAVRDGKGYRLNGSKIWISLADVADHFLVFAYTDKSKKHHGITAFIVERTWEGFSSRPIKGKLGIRAGNTGEIIFEDLWVPEENRLGEEGEGFKIAMSALDNGRFTVAAGACGTIQACLEASLKYSHERETFGKEIGRHQLVQQMIAKMAANLEISRLLVWKAGWLKNQGQRCTREVSLAKWVACDAAWEAASDAVQIHGAYGYSNEYPVERYLRNAKAPVIYEGTREIHTIMQAEYALGYREDKPLNKMLPSWPFEVDEERG</sequence>
<dbReference type="Proteomes" id="UP000501793">
    <property type="component" value="Chromosome"/>
</dbReference>
<accession>A0ACA8Z691</accession>
<keyword evidence="2" id="KW-1185">Reference proteome</keyword>
<proteinExistence type="predicted"/>
<evidence type="ECO:0000313" key="1">
    <source>
        <dbReference type="EMBL" id="CAB3390249.1"/>
    </source>
</evidence>
<evidence type="ECO:0000313" key="2">
    <source>
        <dbReference type="Proteomes" id="UP000501793"/>
    </source>
</evidence>
<protein>
    <submittedName>
        <fullName evidence="1">Acyl-CoA dehydrogenase (Modular protein)</fullName>
        <ecNumber evidence="1">1.3.99.-</ecNumber>
    </submittedName>
</protein>
<dbReference type="EC" id="1.3.99.-" evidence="1"/>
<name>A0ACA8Z691_9BACL</name>